<name>A0A7W1X7N1_9BACL</name>
<dbReference type="EMBL" id="JACEIP010000002">
    <property type="protein sequence ID" value="MBA4541568.1"/>
    <property type="molecule type" value="Genomic_DNA"/>
</dbReference>
<dbReference type="RefSeq" id="WP_052154217.1">
    <property type="nucleotide sequence ID" value="NZ_JACEIP010000002.1"/>
</dbReference>
<comment type="caution">
    <text evidence="6">The sequence shown here is derived from an EMBL/GenBank/DDBJ whole genome shotgun (WGS) entry which is preliminary data.</text>
</comment>
<evidence type="ECO:0000313" key="6">
    <source>
        <dbReference type="EMBL" id="MBA4541568.1"/>
    </source>
</evidence>
<keyword evidence="4 5" id="KW-0472">Membrane</keyword>
<feature type="transmembrane region" description="Helical" evidence="5">
    <location>
        <begin position="173"/>
        <end position="195"/>
    </location>
</feature>
<dbReference type="OrthoDB" id="1679205at2"/>
<keyword evidence="3 5" id="KW-1133">Transmembrane helix</keyword>
<feature type="transmembrane region" description="Helical" evidence="5">
    <location>
        <begin position="202"/>
        <end position="219"/>
    </location>
</feature>
<evidence type="ECO:0000256" key="2">
    <source>
        <dbReference type="ARBA" id="ARBA00022692"/>
    </source>
</evidence>
<keyword evidence="2 5" id="KW-0812">Transmembrane</keyword>
<dbReference type="AlphaFoldDB" id="A0A7W1X7N1"/>
<feature type="transmembrane region" description="Helical" evidence="5">
    <location>
        <begin position="6"/>
        <end position="25"/>
    </location>
</feature>
<evidence type="ECO:0000256" key="3">
    <source>
        <dbReference type="ARBA" id="ARBA00022989"/>
    </source>
</evidence>
<feature type="transmembrane region" description="Helical" evidence="5">
    <location>
        <begin position="32"/>
        <end position="52"/>
    </location>
</feature>
<dbReference type="Pfam" id="PF02659">
    <property type="entry name" value="Mntp"/>
    <property type="match status" value="2"/>
</dbReference>
<gene>
    <name evidence="6" type="primary">ytaF</name>
    <name evidence="6" type="ORF">H1164_01435</name>
</gene>
<dbReference type="NCBIfam" id="TIGR02840">
    <property type="entry name" value="spore_YtaF"/>
    <property type="match status" value="1"/>
</dbReference>
<dbReference type="InterPro" id="IPR003810">
    <property type="entry name" value="Mntp/YtaF"/>
</dbReference>
<proteinExistence type="predicted"/>
<feature type="transmembrane region" description="Helical" evidence="5">
    <location>
        <begin position="58"/>
        <end position="84"/>
    </location>
</feature>
<sequence>MWHIFSIIGIAFALSLDSFGAGTTYGMRKIRIPLLSTVIIAGCSGAVIYLSMVVGKWIAVWLAPAVTHFVGAFILILLGSYALYQGDKNKLEMKNGTGARQNPAIMEPKVWTIKIRQLGLVVQILKTPLAADLDNSGSISSSEALLLGAALSLDSFGAGLGVALAGFSPLPTAAVIMVMSAFFLRLGIWLGFSYAGRFNQRFVAYAPGLILIVLGLLRFF</sequence>
<organism evidence="6 7">
    <name type="scientific">Thermoactinomyces daqus</name>
    <dbReference type="NCBI Taxonomy" id="1329516"/>
    <lineage>
        <taxon>Bacteria</taxon>
        <taxon>Bacillati</taxon>
        <taxon>Bacillota</taxon>
        <taxon>Bacilli</taxon>
        <taxon>Bacillales</taxon>
        <taxon>Thermoactinomycetaceae</taxon>
        <taxon>Thermoactinomyces</taxon>
    </lineage>
</organism>
<dbReference type="Proteomes" id="UP000530514">
    <property type="component" value="Unassembled WGS sequence"/>
</dbReference>
<evidence type="ECO:0000256" key="4">
    <source>
        <dbReference type="ARBA" id="ARBA00023136"/>
    </source>
</evidence>
<keyword evidence="1" id="KW-1003">Cell membrane</keyword>
<protein>
    <submittedName>
        <fullName evidence="6">Sporulation membrane protein YtaF</fullName>
    </submittedName>
</protein>
<reference evidence="6 7" key="1">
    <citation type="submission" date="2020-07" db="EMBL/GenBank/DDBJ databases">
        <authorList>
            <person name="Feng H."/>
        </authorList>
    </citation>
    <scope>NUCLEOTIDE SEQUENCE [LARGE SCALE GENOMIC DNA]</scope>
    <source>
        <strain evidence="7">s-11</strain>
    </source>
</reference>
<keyword evidence="7" id="KW-1185">Reference proteome</keyword>
<evidence type="ECO:0000256" key="1">
    <source>
        <dbReference type="ARBA" id="ARBA00022475"/>
    </source>
</evidence>
<accession>A0A7W1X7N1</accession>
<dbReference type="PANTHER" id="PTHR35529:SF2">
    <property type="entry name" value="SPORULATION PROTEIN YTAF-RELATED"/>
    <property type="match status" value="1"/>
</dbReference>
<dbReference type="PANTHER" id="PTHR35529">
    <property type="entry name" value="MANGANESE EFFLUX PUMP MNTP-RELATED"/>
    <property type="match status" value="1"/>
</dbReference>
<evidence type="ECO:0000256" key="5">
    <source>
        <dbReference type="SAM" id="Phobius"/>
    </source>
</evidence>
<evidence type="ECO:0000313" key="7">
    <source>
        <dbReference type="Proteomes" id="UP000530514"/>
    </source>
</evidence>
<feature type="transmembrane region" description="Helical" evidence="5">
    <location>
        <begin position="144"/>
        <end position="167"/>
    </location>
</feature>
<dbReference type="InterPro" id="IPR014205">
    <property type="entry name" value="Spore_YtaF"/>
</dbReference>